<name>A0A9X1ZSB8_9FLAO</name>
<dbReference type="Proteomes" id="UP001139521">
    <property type="component" value="Unassembled WGS sequence"/>
</dbReference>
<evidence type="ECO:0000313" key="2">
    <source>
        <dbReference type="Proteomes" id="UP001139521"/>
    </source>
</evidence>
<proteinExistence type="predicted"/>
<dbReference type="EMBL" id="JAKHSK010000033">
    <property type="protein sequence ID" value="MCL6220147.1"/>
    <property type="molecule type" value="Genomic_DNA"/>
</dbReference>
<dbReference type="AlphaFoldDB" id="A0A9X1ZSB8"/>
<organism evidence="1 2">
    <name type="scientific">Zunongwangia pacifica</name>
    <dbReference type="NCBI Taxonomy" id="2911062"/>
    <lineage>
        <taxon>Bacteria</taxon>
        <taxon>Pseudomonadati</taxon>
        <taxon>Bacteroidota</taxon>
        <taxon>Flavobacteriia</taxon>
        <taxon>Flavobacteriales</taxon>
        <taxon>Flavobacteriaceae</taxon>
        <taxon>Zunongwangia</taxon>
    </lineage>
</organism>
<sequence length="138" mass="16714">MRLSDSKYVDQVIEIIDYDFGIFYFLEDIVVSEIHEGITFDWECAEKVIIDAKRILGEDCRPHYISNRINKYYTVSQDWLKFFNNLYFLKSFSVITPHPSGMMNLIFERMFYRRKIYQVSSLHEAFQRIRELQEEKIS</sequence>
<comment type="caution">
    <text evidence="1">The sequence shown here is derived from an EMBL/GenBank/DDBJ whole genome shotgun (WGS) entry which is preliminary data.</text>
</comment>
<keyword evidence="2" id="KW-1185">Reference proteome</keyword>
<protein>
    <submittedName>
        <fullName evidence="1">Uncharacterized protein</fullName>
    </submittedName>
</protein>
<evidence type="ECO:0000313" key="1">
    <source>
        <dbReference type="EMBL" id="MCL6220147.1"/>
    </source>
</evidence>
<dbReference type="RefSeq" id="WP_249602850.1">
    <property type="nucleotide sequence ID" value="NZ_JAKHSK010000033.1"/>
</dbReference>
<accession>A0A9X1ZSB8</accession>
<reference evidence="1" key="1">
    <citation type="submission" date="2022-01" db="EMBL/GenBank/DDBJ databases">
        <title>Genome sequencing of Zunongwangia sp. M21534 genome.</title>
        <authorList>
            <person name="Chen Y."/>
            <person name="Dong C."/>
            <person name="Shao Z."/>
        </authorList>
    </citation>
    <scope>NUCLEOTIDE SEQUENCE</scope>
    <source>
        <strain evidence="1">MCCC M21534</strain>
    </source>
</reference>
<gene>
    <name evidence="1" type="ORF">L1967_17790</name>
</gene>